<dbReference type="Proteomes" id="UP001178507">
    <property type="component" value="Unassembled WGS sequence"/>
</dbReference>
<evidence type="ECO:0000256" key="1">
    <source>
        <dbReference type="SAM" id="MobiDB-lite"/>
    </source>
</evidence>
<accession>A0AA36N5B1</accession>
<dbReference type="AlphaFoldDB" id="A0AA36N5B1"/>
<name>A0AA36N5B1_9DINO</name>
<feature type="compositionally biased region" description="Low complexity" evidence="1">
    <location>
        <begin position="10"/>
        <end position="26"/>
    </location>
</feature>
<protein>
    <submittedName>
        <fullName evidence="2">Uncharacterized protein</fullName>
    </submittedName>
</protein>
<comment type="caution">
    <text evidence="2">The sequence shown here is derived from an EMBL/GenBank/DDBJ whole genome shotgun (WGS) entry which is preliminary data.</text>
</comment>
<sequence>MVGELAMGHAGSMARSTSAMSMSSRHGSPRLSAKPSQVKWQDQEGDVFALSGT</sequence>
<organism evidence="2 3">
    <name type="scientific">Effrenium voratum</name>
    <dbReference type="NCBI Taxonomy" id="2562239"/>
    <lineage>
        <taxon>Eukaryota</taxon>
        <taxon>Sar</taxon>
        <taxon>Alveolata</taxon>
        <taxon>Dinophyceae</taxon>
        <taxon>Suessiales</taxon>
        <taxon>Symbiodiniaceae</taxon>
        <taxon>Effrenium</taxon>
    </lineage>
</organism>
<feature type="region of interest" description="Disordered" evidence="1">
    <location>
        <begin position="1"/>
        <end position="53"/>
    </location>
</feature>
<gene>
    <name evidence="2" type="ORF">EVOR1521_LOCUS15546</name>
</gene>
<keyword evidence="3" id="KW-1185">Reference proteome</keyword>
<proteinExistence type="predicted"/>
<evidence type="ECO:0000313" key="2">
    <source>
        <dbReference type="EMBL" id="CAJ1390037.1"/>
    </source>
</evidence>
<evidence type="ECO:0000313" key="3">
    <source>
        <dbReference type="Proteomes" id="UP001178507"/>
    </source>
</evidence>
<dbReference type="EMBL" id="CAUJNA010002001">
    <property type="protein sequence ID" value="CAJ1390037.1"/>
    <property type="molecule type" value="Genomic_DNA"/>
</dbReference>
<reference evidence="2" key="1">
    <citation type="submission" date="2023-08" db="EMBL/GenBank/DDBJ databases">
        <authorList>
            <person name="Chen Y."/>
            <person name="Shah S."/>
            <person name="Dougan E. K."/>
            <person name="Thang M."/>
            <person name="Chan C."/>
        </authorList>
    </citation>
    <scope>NUCLEOTIDE SEQUENCE</scope>
</reference>